<proteinExistence type="predicted"/>
<evidence type="ECO:0000313" key="3">
    <source>
        <dbReference type="Proteomes" id="UP001597343"/>
    </source>
</evidence>
<keyword evidence="1" id="KW-0472">Membrane</keyword>
<sequence length="71" mass="7477">MARKVSFPFGVAGGTAQSFPFGAAGGFWPGVTGGLGYIGWAVVFLVLFFIGFVFWRVWGTVGPLVGGGLFW</sequence>
<name>A0ABW5A262_9BACL</name>
<feature type="transmembrane region" description="Helical" evidence="1">
    <location>
        <begin position="34"/>
        <end position="55"/>
    </location>
</feature>
<protein>
    <recommendedName>
        <fullName evidence="4">Sporulation protein YjcZ</fullName>
    </recommendedName>
</protein>
<accession>A0ABW5A262</accession>
<dbReference type="RefSeq" id="WP_386049300.1">
    <property type="nucleotide sequence ID" value="NZ_JBHUIO010000011.1"/>
</dbReference>
<organism evidence="2 3">
    <name type="scientific">Tumebacillus lipolyticus</name>
    <dbReference type="NCBI Taxonomy" id="1280370"/>
    <lineage>
        <taxon>Bacteria</taxon>
        <taxon>Bacillati</taxon>
        <taxon>Bacillota</taxon>
        <taxon>Bacilli</taxon>
        <taxon>Bacillales</taxon>
        <taxon>Alicyclobacillaceae</taxon>
        <taxon>Tumebacillus</taxon>
    </lineage>
</organism>
<evidence type="ECO:0000313" key="2">
    <source>
        <dbReference type="EMBL" id="MFD2172009.1"/>
    </source>
</evidence>
<dbReference type="EMBL" id="JBHUIO010000011">
    <property type="protein sequence ID" value="MFD2172009.1"/>
    <property type="molecule type" value="Genomic_DNA"/>
</dbReference>
<keyword evidence="1" id="KW-1133">Transmembrane helix</keyword>
<reference evidence="3" key="1">
    <citation type="journal article" date="2019" name="Int. J. Syst. Evol. Microbiol.">
        <title>The Global Catalogue of Microorganisms (GCM) 10K type strain sequencing project: providing services to taxonomists for standard genome sequencing and annotation.</title>
        <authorList>
            <consortium name="The Broad Institute Genomics Platform"/>
            <consortium name="The Broad Institute Genome Sequencing Center for Infectious Disease"/>
            <person name="Wu L."/>
            <person name="Ma J."/>
        </authorList>
    </citation>
    <scope>NUCLEOTIDE SEQUENCE [LARGE SCALE GENOMIC DNA]</scope>
    <source>
        <strain evidence="3">CGMCC 1.13574</strain>
    </source>
</reference>
<evidence type="ECO:0000256" key="1">
    <source>
        <dbReference type="SAM" id="Phobius"/>
    </source>
</evidence>
<comment type="caution">
    <text evidence="2">The sequence shown here is derived from an EMBL/GenBank/DDBJ whole genome shotgun (WGS) entry which is preliminary data.</text>
</comment>
<dbReference type="Proteomes" id="UP001597343">
    <property type="component" value="Unassembled WGS sequence"/>
</dbReference>
<keyword evidence="1" id="KW-0812">Transmembrane</keyword>
<gene>
    <name evidence="2" type="ORF">ACFSOY_18755</name>
</gene>
<evidence type="ECO:0008006" key="4">
    <source>
        <dbReference type="Google" id="ProtNLM"/>
    </source>
</evidence>
<keyword evidence="3" id="KW-1185">Reference proteome</keyword>